<dbReference type="SUPFAM" id="SSF53850">
    <property type="entry name" value="Periplasmic binding protein-like II"/>
    <property type="match status" value="1"/>
</dbReference>
<feature type="chain" id="PRO_5039197203" evidence="6">
    <location>
        <begin position="20"/>
        <end position="414"/>
    </location>
</feature>
<dbReference type="Pfam" id="PF01547">
    <property type="entry name" value="SBP_bac_1"/>
    <property type="match status" value="1"/>
</dbReference>
<dbReference type="STRING" id="1308866.J416_13224"/>
<evidence type="ECO:0000256" key="3">
    <source>
        <dbReference type="ARBA" id="ARBA00023136"/>
    </source>
</evidence>
<gene>
    <name evidence="7" type="ORF">J416_13224</name>
</gene>
<keyword evidence="3" id="KW-0472">Membrane</keyword>
<evidence type="ECO:0000256" key="4">
    <source>
        <dbReference type="ARBA" id="ARBA00023139"/>
    </source>
</evidence>
<comment type="caution">
    <text evidence="7">The sequence shown here is derived from an EMBL/GenBank/DDBJ whole genome shotgun (WGS) entry which is preliminary data.</text>
</comment>
<keyword evidence="8" id="KW-1185">Reference proteome</keyword>
<dbReference type="InterPro" id="IPR050490">
    <property type="entry name" value="Bact_solute-bd_prot1"/>
</dbReference>
<dbReference type="RefSeq" id="WP_003473080.1">
    <property type="nucleotide sequence ID" value="NZ_APML01000066.1"/>
</dbReference>
<dbReference type="PATRIC" id="fig|1308866.3.peg.2671"/>
<dbReference type="PANTHER" id="PTHR43649">
    <property type="entry name" value="ARABINOSE-BINDING PROTEIN-RELATED"/>
    <property type="match status" value="1"/>
</dbReference>
<keyword evidence="4" id="KW-0564">Palmitate</keyword>
<dbReference type="EMBL" id="APML01000066">
    <property type="protein sequence ID" value="ENH96000.1"/>
    <property type="molecule type" value="Genomic_DNA"/>
</dbReference>
<reference evidence="7 8" key="1">
    <citation type="submission" date="2013-03" db="EMBL/GenBank/DDBJ databases">
        <title>Draft genome sequence of Gracibacillus halophilus YIM-C55.5, a moderately halophilic and thermophilic organism from the Xiaochaidamu salt lake.</title>
        <authorList>
            <person name="Sugumar T."/>
            <person name="Polireddy D.R."/>
            <person name="Antony A."/>
            <person name="Madhava Y.R."/>
            <person name="Sivakumar N."/>
        </authorList>
    </citation>
    <scope>NUCLEOTIDE SEQUENCE [LARGE SCALE GENOMIC DNA]</scope>
    <source>
        <strain evidence="7 8">YIM-C55.5</strain>
    </source>
</reference>
<dbReference type="AlphaFoldDB" id="N4WNE0"/>
<keyword evidence="2 6" id="KW-0732">Signal</keyword>
<keyword evidence="1" id="KW-1003">Cell membrane</keyword>
<feature type="signal peptide" evidence="6">
    <location>
        <begin position="1"/>
        <end position="19"/>
    </location>
</feature>
<sequence>MKRVTKGLLVVGLSLLVFLAGCGSGDEESEGADGSVTLEMFSNKSESIDTYKGIIEDFESENPNINIELEAPPEAETVLKTRLTKNDLPDIMSIGGNATYGELASSEVFHDFSGSDVLDSVQPSYIDMLSRLVGPDKEEVYGIPYATNANGVIYNKQKVKELGIEIPTDWDEFIQALETAKAAGEIPIYFTLQDAWTGMPIWNGVAANLVPKDFAQLKNNGEATFQEEYNDVASKMLELLNYGHSDNFGIGYADGNRAFANGEGVFYIQGNWAIPEILEMNPDIELGTMALPSNNNAEENDLVSGVDVALTISDSTEHKEEAMKFIKYLASEEVAQRYINEQKAFSGLTGVLQKDPVFDGIKKYFEQGRLTSFPDHYYPAGLGTENLVQDFLIEKNKDAFLETMDSEWDKVLNR</sequence>
<evidence type="ECO:0000313" key="8">
    <source>
        <dbReference type="Proteomes" id="UP000012283"/>
    </source>
</evidence>
<evidence type="ECO:0000256" key="2">
    <source>
        <dbReference type="ARBA" id="ARBA00022729"/>
    </source>
</evidence>
<evidence type="ECO:0000256" key="1">
    <source>
        <dbReference type="ARBA" id="ARBA00022475"/>
    </source>
</evidence>
<dbReference type="eggNOG" id="COG1653">
    <property type="taxonomic scope" value="Bacteria"/>
</dbReference>
<accession>N4WNE0</accession>
<keyword evidence="5" id="KW-0449">Lipoprotein</keyword>
<proteinExistence type="predicted"/>
<organism evidence="7 8">
    <name type="scientific">Gracilibacillus halophilus YIM-C55.5</name>
    <dbReference type="NCBI Taxonomy" id="1308866"/>
    <lineage>
        <taxon>Bacteria</taxon>
        <taxon>Bacillati</taxon>
        <taxon>Bacillota</taxon>
        <taxon>Bacilli</taxon>
        <taxon>Bacillales</taxon>
        <taxon>Bacillaceae</taxon>
        <taxon>Gracilibacillus</taxon>
    </lineage>
</organism>
<dbReference type="PANTHER" id="PTHR43649:SF33">
    <property type="entry name" value="POLYGALACTURONAN_RHAMNOGALACTURONAN-BINDING PROTEIN YTCQ"/>
    <property type="match status" value="1"/>
</dbReference>
<dbReference type="OrthoDB" id="9798191at2"/>
<evidence type="ECO:0000256" key="6">
    <source>
        <dbReference type="SAM" id="SignalP"/>
    </source>
</evidence>
<evidence type="ECO:0000313" key="7">
    <source>
        <dbReference type="EMBL" id="ENH96000.1"/>
    </source>
</evidence>
<dbReference type="Gene3D" id="3.40.190.10">
    <property type="entry name" value="Periplasmic binding protein-like II"/>
    <property type="match status" value="2"/>
</dbReference>
<dbReference type="InterPro" id="IPR006059">
    <property type="entry name" value="SBP"/>
</dbReference>
<dbReference type="PROSITE" id="PS51257">
    <property type="entry name" value="PROKAR_LIPOPROTEIN"/>
    <property type="match status" value="1"/>
</dbReference>
<protein>
    <submittedName>
        <fullName evidence="7">Family 1 extracellular solute-binding protein</fullName>
    </submittedName>
</protein>
<evidence type="ECO:0000256" key="5">
    <source>
        <dbReference type="ARBA" id="ARBA00023288"/>
    </source>
</evidence>
<dbReference type="Proteomes" id="UP000012283">
    <property type="component" value="Unassembled WGS sequence"/>
</dbReference>
<name>N4WNE0_9BACI</name>